<accession>A0A0P0VNK7</accession>
<protein>
    <submittedName>
        <fullName evidence="2">Os02g0711000 protein</fullName>
    </submittedName>
</protein>
<sequence>MESFRDDQRAGPQSEQHSDHVSDSAEDAISDEVLHLLMLLQHVKCDMLCCCTFFFRPQISLTPLQVGRTCTYVFNEIREIPNFFFFLLAPDHFIRCTTRSLFYFWSFF</sequence>
<name>A0A0P0VNK7_ORYSJ</name>
<dbReference type="EMBL" id="AP014958">
    <property type="protein sequence ID" value="BAS80565.1"/>
    <property type="molecule type" value="Genomic_DNA"/>
</dbReference>
<evidence type="ECO:0000256" key="1">
    <source>
        <dbReference type="SAM" id="MobiDB-lite"/>
    </source>
</evidence>
<proteinExistence type="predicted"/>
<reference evidence="2 3" key="2">
    <citation type="journal article" date="2013" name="Plant Cell Physiol.">
        <title>Rice Annotation Project Database (RAP-DB): an integrative and interactive database for rice genomics.</title>
        <authorList>
            <person name="Sakai H."/>
            <person name="Lee S.S."/>
            <person name="Tanaka T."/>
            <person name="Numa H."/>
            <person name="Kim J."/>
            <person name="Kawahara Y."/>
            <person name="Wakimoto H."/>
            <person name="Yang C.C."/>
            <person name="Iwamoto M."/>
            <person name="Abe T."/>
            <person name="Yamada Y."/>
            <person name="Muto A."/>
            <person name="Inokuchi H."/>
            <person name="Ikemura T."/>
            <person name="Matsumoto T."/>
            <person name="Sasaki T."/>
            <person name="Itoh T."/>
        </authorList>
    </citation>
    <scope>NUCLEOTIDE SEQUENCE [LARGE SCALE GENOMIC DNA]</scope>
    <source>
        <strain evidence="3">cv. Nipponbare</strain>
    </source>
</reference>
<evidence type="ECO:0000313" key="2">
    <source>
        <dbReference type="EMBL" id="BAS80565.1"/>
    </source>
</evidence>
<organism evidence="2 3">
    <name type="scientific">Oryza sativa subsp. japonica</name>
    <name type="common">Rice</name>
    <dbReference type="NCBI Taxonomy" id="39947"/>
    <lineage>
        <taxon>Eukaryota</taxon>
        <taxon>Viridiplantae</taxon>
        <taxon>Streptophyta</taxon>
        <taxon>Embryophyta</taxon>
        <taxon>Tracheophyta</taxon>
        <taxon>Spermatophyta</taxon>
        <taxon>Magnoliopsida</taxon>
        <taxon>Liliopsida</taxon>
        <taxon>Poales</taxon>
        <taxon>Poaceae</taxon>
        <taxon>BOP clade</taxon>
        <taxon>Oryzoideae</taxon>
        <taxon>Oryzeae</taxon>
        <taxon>Oryzinae</taxon>
        <taxon>Oryza</taxon>
        <taxon>Oryza sativa</taxon>
    </lineage>
</organism>
<dbReference type="PaxDb" id="39947-A0A0P0VNK7"/>
<feature type="region of interest" description="Disordered" evidence="1">
    <location>
        <begin position="1"/>
        <end position="25"/>
    </location>
</feature>
<dbReference type="Proteomes" id="UP000059680">
    <property type="component" value="Chromosome 2"/>
</dbReference>
<dbReference type="InParanoid" id="A0A0P0VNK7"/>
<keyword evidence="3" id="KW-1185">Reference proteome</keyword>
<evidence type="ECO:0000313" key="3">
    <source>
        <dbReference type="Proteomes" id="UP000059680"/>
    </source>
</evidence>
<reference evidence="3" key="1">
    <citation type="journal article" date="2005" name="Nature">
        <title>The map-based sequence of the rice genome.</title>
        <authorList>
            <consortium name="International rice genome sequencing project (IRGSP)"/>
            <person name="Matsumoto T."/>
            <person name="Wu J."/>
            <person name="Kanamori H."/>
            <person name="Katayose Y."/>
            <person name="Fujisawa M."/>
            <person name="Namiki N."/>
            <person name="Mizuno H."/>
            <person name="Yamamoto K."/>
            <person name="Antonio B.A."/>
            <person name="Baba T."/>
            <person name="Sakata K."/>
            <person name="Nagamura Y."/>
            <person name="Aoki H."/>
            <person name="Arikawa K."/>
            <person name="Arita K."/>
            <person name="Bito T."/>
            <person name="Chiden Y."/>
            <person name="Fujitsuka N."/>
            <person name="Fukunaka R."/>
            <person name="Hamada M."/>
            <person name="Harada C."/>
            <person name="Hayashi A."/>
            <person name="Hijishita S."/>
            <person name="Honda M."/>
            <person name="Hosokawa S."/>
            <person name="Ichikawa Y."/>
            <person name="Idonuma A."/>
            <person name="Iijima M."/>
            <person name="Ikeda M."/>
            <person name="Ikeno M."/>
            <person name="Ito K."/>
            <person name="Ito S."/>
            <person name="Ito T."/>
            <person name="Ito Y."/>
            <person name="Ito Y."/>
            <person name="Iwabuchi A."/>
            <person name="Kamiya K."/>
            <person name="Karasawa W."/>
            <person name="Kurita K."/>
            <person name="Katagiri S."/>
            <person name="Kikuta A."/>
            <person name="Kobayashi H."/>
            <person name="Kobayashi N."/>
            <person name="Machita K."/>
            <person name="Maehara T."/>
            <person name="Masukawa M."/>
            <person name="Mizubayashi T."/>
            <person name="Mukai Y."/>
            <person name="Nagasaki H."/>
            <person name="Nagata Y."/>
            <person name="Naito S."/>
            <person name="Nakashima M."/>
            <person name="Nakama Y."/>
            <person name="Nakamichi Y."/>
            <person name="Nakamura M."/>
            <person name="Meguro A."/>
            <person name="Negishi M."/>
            <person name="Ohta I."/>
            <person name="Ohta T."/>
            <person name="Okamoto M."/>
            <person name="Ono N."/>
            <person name="Saji S."/>
            <person name="Sakaguchi M."/>
            <person name="Sakai K."/>
            <person name="Shibata M."/>
            <person name="Shimokawa T."/>
            <person name="Song J."/>
            <person name="Takazaki Y."/>
            <person name="Terasawa K."/>
            <person name="Tsugane M."/>
            <person name="Tsuji K."/>
            <person name="Ueda S."/>
            <person name="Waki K."/>
            <person name="Yamagata H."/>
            <person name="Yamamoto M."/>
            <person name="Yamamoto S."/>
            <person name="Yamane H."/>
            <person name="Yoshiki S."/>
            <person name="Yoshihara R."/>
            <person name="Yukawa K."/>
            <person name="Zhong H."/>
            <person name="Yano M."/>
            <person name="Yuan Q."/>
            <person name="Ouyang S."/>
            <person name="Liu J."/>
            <person name="Jones K.M."/>
            <person name="Gansberger K."/>
            <person name="Moffat K."/>
            <person name="Hill J."/>
            <person name="Bera J."/>
            <person name="Fadrosh D."/>
            <person name="Jin S."/>
            <person name="Johri S."/>
            <person name="Kim M."/>
            <person name="Overton L."/>
            <person name="Reardon M."/>
            <person name="Tsitrin T."/>
            <person name="Vuong H."/>
            <person name="Weaver B."/>
            <person name="Ciecko A."/>
            <person name="Tallon L."/>
            <person name="Jackson J."/>
            <person name="Pai G."/>
            <person name="Aken S.V."/>
            <person name="Utterback T."/>
            <person name="Reidmuller S."/>
            <person name="Feldblyum T."/>
            <person name="Hsiao J."/>
            <person name="Zismann V."/>
            <person name="Iobst S."/>
            <person name="de Vazeille A.R."/>
            <person name="Buell C.R."/>
            <person name="Ying K."/>
            <person name="Li Y."/>
            <person name="Lu T."/>
            <person name="Huang Y."/>
            <person name="Zhao Q."/>
            <person name="Feng Q."/>
            <person name="Zhang L."/>
            <person name="Zhu J."/>
            <person name="Weng Q."/>
            <person name="Mu J."/>
            <person name="Lu Y."/>
            <person name="Fan D."/>
            <person name="Liu Y."/>
            <person name="Guan J."/>
            <person name="Zhang Y."/>
            <person name="Yu S."/>
            <person name="Liu X."/>
            <person name="Zhang Y."/>
            <person name="Hong G."/>
            <person name="Han B."/>
            <person name="Choisne N."/>
            <person name="Demange N."/>
            <person name="Orjeda G."/>
            <person name="Samain S."/>
            <person name="Cattolico L."/>
            <person name="Pelletier E."/>
            <person name="Couloux A."/>
            <person name="Segurens B."/>
            <person name="Wincker P."/>
            <person name="D'Hont A."/>
            <person name="Scarpelli C."/>
            <person name="Weissenbach J."/>
            <person name="Salanoubat M."/>
            <person name="Quetier F."/>
            <person name="Yu Y."/>
            <person name="Kim H.R."/>
            <person name="Rambo T."/>
            <person name="Currie J."/>
            <person name="Collura K."/>
            <person name="Luo M."/>
            <person name="Yang T."/>
            <person name="Ammiraju J.S.S."/>
            <person name="Engler F."/>
            <person name="Soderlund C."/>
            <person name="Wing R.A."/>
            <person name="Palmer L.E."/>
            <person name="de la Bastide M."/>
            <person name="Spiegel L."/>
            <person name="Nascimento L."/>
            <person name="Zutavern T."/>
            <person name="O'Shaughnessy A."/>
            <person name="Dike S."/>
            <person name="Dedhia N."/>
            <person name="Preston R."/>
            <person name="Balija V."/>
            <person name="McCombie W.R."/>
            <person name="Chow T."/>
            <person name="Chen H."/>
            <person name="Chung M."/>
            <person name="Chen C."/>
            <person name="Shaw J."/>
            <person name="Wu H."/>
            <person name="Hsiao K."/>
            <person name="Chao Y."/>
            <person name="Chu M."/>
            <person name="Cheng C."/>
            <person name="Hour A."/>
            <person name="Lee P."/>
            <person name="Lin S."/>
            <person name="Lin Y."/>
            <person name="Liou J."/>
            <person name="Liu S."/>
            <person name="Hsing Y."/>
            <person name="Raghuvanshi S."/>
            <person name="Mohanty A."/>
            <person name="Bharti A.K."/>
            <person name="Gaur A."/>
            <person name="Gupta V."/>
            <person name="Kumar D."/>
            <person name="Ravi V."/>
            <person name="Vij S."/>
            <person name="Kapur A."/>
            <person name="Khurana P."/>
            <person name="Khurana P."/>
            <person name="Khurana J.P."/>
            <person name="Tyagi A.K."/>
            <person name="Gaikwad K."/>
            <person name="Singh A."/>
            <person name="Dalal V."/>
            <person name="Srivastava S."/>
            <person name="Dixit A."/>
            <person name="Pal A.K."/>
            <person name="Ghazi I.A."/>
            <person name="Yadav M."/>
            <person name="Pandit A."/>
            <person name="Bhargava A."/>
            <person name="Sureshbabu K."/>
            <person name="Batra K."/>
            <person name="Sharma T.R."/>
            <person name="Mohapatra T."/>
            <person name="Singh N.K."/>
            <person name="Messing J."/>
            <person name="Nelson A.B."/>
            <person name="Fuks G."/>
            <person name="Kavchok S."/>
            <person name="Keizer G."/>
            <person name="Linton E."/>
            <person name="Llaca V."/>
            <person name="Song R."/>
            <person name="Tanyolac B."/>
            <person name="Young S."/>
            <person name="Ho-Il K."/>
            <person name="Hahn J.H."/>
            <person name="Sangsakoo G."/>
            <person name="Vanavichit A."/>
            <person name="de Mattos Luiz.A.T."/>
            <person name="Zimmer P.D."/>
            <person name="Malone G."/>
            <person name="Dellagostin O."/>
            <person name="de Oliveira A.C."/>
            <person name="Bevan M."/>
            <person name="Bancroft I."/>
            <person name="Minx P."/>
            <person name="Cordum H."/>
            <person name="Wilson R."/>
            <person name="Cheng Z."/>
            <person name="Jin W."/>
            <person name="Jiang J."/>
            <person name="Leong S.A."/>
            <person name="Iwama H."/>
            <person name="Gojobori T."/>
            <person name="Itoh T."/>
            <person name="Niimura Y."/>
            <person name="Fujii Y."/>
            <person name="Habara T."/>
            <person name="Sakai H."/>
            <person name="Sato Y."/>
            <person name="Wilson G."/>
            <person name="Kumar K."/>
            <person name="McCouch S."/>
            <person name="Juretic N."/>
            <person name="Hoen D."/>
            <person name="Wright S."/>
            <person name="Bruskiewich R."/>
            <person name="Bureau T."/>
            <person name="Miyao A."/>
            <person name="Hirochika H."/>
            <person name="Nishikawa T."/>
            <person name="Kadowaki K."/>
            <person name="Sugiura M."/>
            <person name="Burr B."/>
            <person name="Sasaki T."/>
        </authorList>
    </citation>
    <scope>NUCLEOTIDE SEQUENCE [LARGE SCALE GENOMIC DNA]</scope>
    <source>
        <strain evidence="3">cv. Nipponbare</strain>
    </source>
</reference>
<dbReference type="AlphaFoldDB" id="A0A0P0VNK7"/>
<gene>
    <name evidence="2" type="ordered locus">Os02g0711000</name>
    <name evidence="2" type="ORF">OSNPB_020711000</name>
</gene>
<dbReference type="Gramene" id="Os02t0711000-01">
    <property type="protein sequence ID" value="Os02t0711000-01"/>
    <property type="gene ID" value="Os02g0711000"/>
</dbReference>
<reference evidence="2 3" key="3">
    <citation type="journal article" date="2013" name="Rice">
        <title>Improvement of the Oryza sativa Nipponbare reference genome using next generation sequence and optical map data.</title>
        <authorList>
            <person name="Kawahara Y."/>
            <person name="de la Bastide M."/>
            <person name="Hamilton J.P."/>
            <person name="Kanamori H."/>
            <person name="McCombie W.R."/>
            <person name="Ouyang S."/>
            <person name="Schwartz D.C."/>
            <person name="Tanaka T."/>
            <person name="Wu J."/>
            <person name="Zhou S."/>
            <person name="Childs K.L."/>
            <person name="Davidson R.M."/>
            <person name="Lin H."/>
            <person name="Quesada-Ocampo L."/>
            <person name="Vaillancourt B."/>
            <person name="Sakai H."/>
            <person name="Lee S.S."/>
            <person name="Kim J."/>
            <person name="Numa H."/>
            <person name="Itoh T."/>
            <person name="Buell C.R."/>
            <person name="Matsumoto T."/>
        </authorList>
    </citation>
    <scope>NUCLEOTIDE SEQUENCE [LARGE SCALE GENOMIC DNA]</scope>
    <source>
        <strain evidence="3">cv. Nipponbare</strain>
    </source>
</reference>